<evidence type="ECO:0000256" key="50">
    <source>
        <dbReference type="PROSITE-ProRule" id="PRU10141"/>
    </source>
</evidence>
<evidence type="ECO:0000256" key="43">
    <source>
        <dbReference type="ARBA" id="ARBA00023228"/>
    </source>
</evidence>
<dbReference type="InterPro" id="IPR000719">
    <property type="entry name" value="Prot_kinase_dom"/>
</dbReference>
<evidence type="ECO:0000256" key="16">
    <source>
        <dbReference type="ARBA" id="ARBA00022468"/>
    </source>
</evidence>
<feature type="region of interest" description="Disordered" evidence="52">
    <location>
        <begin position="2337"/>
        <end position="2377"/>
    </location>
</feature>
<keyword evidence="57" id="KW-1185">Reference proteome</keyword>
<dbReference type="FunFam" id="1.25.10.10:FF:000232">
    <property type="entry name" value="leucine-rich repeat serine/threonine-protein kinase 2 isoform X1"/>
    <property type="match status" value="1"/>
</dbReference>
<keyword evidence="43" id="KW-0458">Lysosome</keyword>
<dbReference type="FunFam" id="3.30.200.20:FF:000313">
    <property type="entry name" value="Leucine-rich repeat serine/threonine-protein kinase 2"/>
    <property type="match status" value="1"/>
</dbReference>
<dbReference type="GO" id="GO:0070973">
    <property type="term" value="P:protein localization to endoplasmic reticulum exit site"/>
    <property type="evidence" value="ECO:0007669"/>
    <property type="project" value="UniProtKB-ARBA"/>
</dbReference>
<evidence type="ECO:0000256" key="48">
    <source>
        <dbReference type="ARBA" id="ARBA00048679"/>
    </source>
</evidence>
<keyword evidence="23" id="KW-0808">Transferase</keyword>
<evidence type="ECO:0000256" key="20">
    <source>
        <dbReference type="ARBA" id="ARBA00022553"/>
    </source>
</evidence>
<evidence type="ECO:0000256" key="7">
    <source>
        <dbReference type="ARBA" id="ARBA00004395"/>
    </source>
</evidence>
<dbReference type="GO" id="GO:0051247">
    <property type="term" value="P:positive regulation of protein metabolic process"/>
    <property type="evidence" value="ECO:0007669"/>
    <property type="project" value="UniProtKB-ARBA"/>
</dbReference>
<evidence type="ECO:0000256" key="2">
    <source>
        <dbReference type="ARBA" id="ARBA00004177"/>
    </source>
</evidence>
<dbReference type="GO" id="GO:0051018">
    <property type="term" value="F:protein kinase A binding"/>
    <property type="evidence" value="ECO:0007669"/>
    <property type="project" value="UniProtKB-ARBA"/>
</dbReference>
<evidence type="ECO:0000256" key="33">
    <source>
        <dbReference type="ARBA" id="ARBA00022843"/>
    </source>
</evidence>
<dbReference type="InterPro" id="IPR008271">
    <property type="entry name" value="Ser/Thr_kinase_AS"/>
</dbReference>
<dbReference type="PROSITE" id="PS00107">
    <property type="entry name" value="PROTEIN_KINASE_ATP"/>
    <property type="match status" value="1"/>
</dbReference>
<dbReference type="Gene3D" id="1.10.510.10">
    <property type="entry name" value="Transferase(Phosphotransferase) domain 1"/>
    <property type="match status" value="1"/>
</dbReference>
<dbReference type="GO" id="GO:0005525">
    <property type="term" value="F:GTP binding"/>
    <property type="evidence" value="ECO:0007669"/>
    <property type="project" value="UniProtKB-KW"/>
</dbReference>
<evidence type="ECO:0000256" key="26">
    <source>
        <dbReference type="ARBA" id="ARBA00022753"/>
    </source>
</evidence>
<gene>
    <name evidence="56" type="ORF">MG293_003025</name>
</gene>
<feature type="domain" description="Protein kinase" evidence="53">
    <location>
        <begin position="1671"/>
        <end position="1930"/>
    </location>
</feature>
<dbReference type="GO" id="GO:0005789">
    <property type="term" value="C:endoplasmic reticulum membrane"/>
    <property type="evidence" value="ECO:0007669"/>
    <property type="project" value="UniProtKB-SubCell"/>
</dbReference>
<keyword evidence="41" id="KW-1015">Disulfide bond</keyword>
<dbReference type="GO" id="GO:0050804">
    <property type="term" value="P:modulation of chemical synaptic transmission"/>
    <property type="evidence" value="ECO:0007669"/>
    <property type="project" value="UniProtKB-ARBA"/>
</dbReference>
<dbReference type="GO" id="GO:0030425">
    <property type="term" value="C:dendrite"/>
    <property type="evidence" value="ECO:0007669"/>
    <property type="project" value="UniProtKB-SubCell"/>
</dbReference>
<keyword evidence="37 51" id="KW-0175">Coiled coil</keyword>
<keyword evidence="25 50" id="KW-0547">Nucleotide-binding</keyword>
<dbReference type="InterPro" id="IPR016024">
    <property type="entry name" value="ARM-type_fold"/>
</dbReference>
<evidence type="ECO:0000256" key="3">
    <source>
        <dbReference type="ARBA" id="ARBA00004245"/>
    </source>
</evidence>
<dbReference type="SUPFAM" id="SSF56112">
    <property type="entry name" value="Protein kinase-like (PK-like)"/>
    <property type="match status" value="1"/>
</dbReference>
<comment type="caution">
    <text evidence="56">The sequence shown here is derived from an EMBL/GenBank/DDBJ whole genome shotgun (WGS) entry which is preliminary data.</text>
</comment>
<dbReference type="Pfam" id="PF00069">
    <property type="entry name" value="Pkinase"/>
    <property type="match status" value="1"/>
</dbReference>
<keyword evidence="35" id="KW-0770">Synapse</keyword>
<evidence type="ECO:0000256" key="5">
    <source>
        <dbReference type="ARBA" id="ARBA00004279"/>
    </source>
</evidence>
<dbReference type="Pfam" id="PF23748">
    <property type="entry name" value="Beta-prop_LRRK2"/>
    <property type="match status" value="1"/>
</dbReference>
<dbReference type="GO" id="GO:0030162">
    <property type="term" value="P:regulation of proteolysis"/>
    <property type="evidence" value="ECO:0007669"/>
    <property type="project" value="UniProtKB-ARBA"/>
</dbReference>
<dbReference type="FunFam" id="1.10.510.10:FF:001216">
    <property type="entry name" value="Leucine-rich repeat kinase 2"/>
    <property type="match status" value="1"/>
</dbReference>
<evidence type="ECO:0000256" key="13">
    <source>
        <dbReference type="ARBA" id="ARBA00004613"/>
    </source>
</evidence>
<keyword evidence="17" id="KW-0963">Cytoplasm</keyword>
<dbReference type="GO" id="GO:0005829">
    <property type="term" value="C:cytosol"/>
    <property type="evidence" value="ECO:0007669"/>
    <property type="project" value="UniProtKB-ARBA"/>
</dbReference>
<dbReference type="FunFam" id="3.30.70.1390:FF:000001">
    <property type="entry name" value="Leucine-rich repeat serine/threonine-protein kinase 2"/>
    <property type="match status" value="1"/>
</dbReference>
<dbReference type="SMART" id="SM00832">
    <property type="entry name" value="C8"/>
    <property type="match status" value="2"/>
</dbReference>
<dbReference type="InterPro" id="IPR036770">
    <property type="entry name" value="Ankyrin_rpt-contain_sf"/>
</dbReference>
<feature type="domain" description="VWFD" evidence="54">
    <location>
        <begin position="2741"/>
        <end position="2939"/>
    </location>
</feature>
<dbReference type="NCBIfam" id="TIGR00231">
    <property type="entry name" value="small_GTP"/>
    <property type="match status" value="1"/>
</dbReference>
<feature type="domain" description="VWFD" evidence="54">
    <location>
        <begin position="3218"/>
        <end position="3407"/>
    </location>
</feature>
<protein>
    <recommendedName>
        <fullName evidence="49">Leucine-rich repeat serine/threonine-protein kinase 2</fullName>
        <ecNumber evidence="15">2.7.11.1</ecNumber>
    </recommendedName>
</protein>
<evidence type="ECO:0000256" key="22">
    <source>
        <dbReference type="ARBA" id="ARBA00022614"/>
    </source>
</evidence>
<dbReference type="GO" id="GO:0010468">
    <property type="term" value="P:regulation of gene expression"/>
    <property type="evidence" value="ECO:0007669"/>
    <property type="project" value="UniProtKB-ARBA"/>
</dbReference>
<evidence type="ECO:0000256" key="28">
    <source>
        <dbReference type="ARBA" id="ARBA00022782"/>
    </source>
</evidence>
<dbReference type="InterPro" id="IPR015943">
    <property type="entry name" value="WD40/YVTN_repeat-like_dom_sf"/>
</dbReference>
<evidence type="ECO:0000256" key="18">
    <source>
        <dbReference type="ARBA" id="ARBA00022525"/>
    </source>
</evidence>
<feature type="region of interest" description="Disordered" evidence="52">
    <location>
        <begin position="3606"/>
        <end position="3647"/>
    </location>
</feature>
<dbReference type="InterPro" id="IPR017441">
    <property type="entry name" value="Protein_kinase_ATP_BS"/>
</dbReference>
<evidence type="ECO:0000256" key="1">
    <source>
        <dbReference type="ARBA" id="ARBA00001946"/>
    </source>
</evidence>
<dbReference type="Pfam" id="PF00094">
    <property type="entry name" value="VWD"/>
    <property type="match status" value="3"/>
</dbReference>
<feature type="binding site" evidence="50">
    <location>
        <position position="1698"/>
    </location>
    <ligand>
        <name>ATP</name>
        <dbReference type="ChEBI" id="CHEBI:30616"/>
    </ligand>
</feature>
<feature type="domain" description="Roc" evidence="55">
    <location>
        <begin position="1120"/>
        <end position="1303"/>
    </location>
</feature>
<dbReference type="GO" id="GO:0060159">
    <property type="term" value="P:regulation of dopamine receptor signaling pathway"/>
    <property type="evidence" value="ECO:0007669"/>
    <property type="project" value="UniProtKB-ARBA"/>
</dbReference>
<evidence type="ECO:0000256" key="41">
    <source>
        <dbReference type="ARBA" id="ARBA00023157"/>
    </source>
</evidence>
<keyword evidence="45" id="KW-0968">Cytoplasmic vesicle</keyword>
<dbReference type="GO" id="GO:0016192">
    <property type="term" value="P:vesicle-mediated transport"/>
    <property type="evidence" value="ECO:0007669"/>
    <property type="project" value="UniProtKB-ARBA"/>
</dbReference>
<dbReference type="FunFam" id="1.25.10.10:FF:000215">
    <property type="entry name" value="leucine-rich repeat serine/threonine-protein kinase 2"/>
    <property type="match status" value="1"/>
</dbReference>
<keyword evidence="27" id="KW-0418">Kinase</keyword>
<dbReference type="InterPro" id="IPR056597">
    <property type="entry name" value="ARM_LRRK2"/>
</dbReference>
<evidence type="ECO:0000313" key="56">
    <source>
        <dbReference type="EMBL" id="KAI4546470.1"/>
    </source>
</evidence>
<dbReference type="InterPro" id="IPR056593">
    <property type="entry name" value="ANK_LRRK2"/>
</dbReference>
<feature type="domain" description="VWFD" evidence="54">
    <location>
        <begin position="2483"/>
        <end position="2654"/>
    </location>
</feature>
<keyword evidence="40" id="KW-0472">Membrane</keyword>
<dbReference type="GO" id="GO:0060627">
    <property type="term" value="P:regulation of vesicle-mediated transport"/>
    <property type="evidence" value="ECO:0007669"/>
    <property type="project" value="UniProtKB-ARBA"/>
</dbReference>
<keyword evidence="34" id="KW-0072">Autophagy</keyword>
<dbReference type="GO" id="GO:0043204">
    <property type="term" value="C:perikaryon"/>
    <property type="evidence" value="ECO:0007669"/>
    <property type="project" value="UniProtKB-SubCell"/>
</dbReference>
<name>A0AAD4UMV1_OVIAM</name>
<evidence type="ECO:0000256" key="9">
    <source>
        <dbReference type="ARBA" id="ARBA00004432"/>
    </source>
</evidence>
<dbReference type="GO" id="GO:0070013">
    <property type="term" value="C:intracellular organelle lumen"/>
    <property type="evidence" value="ECO:0007669"/>
    <property type="project" value="UniProtKB-ARBA"/>
</dbReference>
<evidence type="ECO:0000256" key="44">
    <source>
        <dbReference type="ARBA" id="ARBA00023273"/>
    </source>
</evidence>
<dbReference type="GO" id="GO:0005856">
    <property type="term" value="C:cytoskeleton"/>
    <property type="evidence" value="ECO:0007669"/>
    <property type="project" value="UniProtKB-SubCell"/>
</dbReference>
<keyword evidence="42" id="KW-0206">Cytoskeleton</keyword>
<dbReference type="InterPro" id="IPR056602">
    <property type="entry name" value="Beta-prop_LRRK2"/>
</dbReference>
<evidence type="ECO:0000256" key="29">
    <source>
        <dbReference type="ARBA" id="ARBA00022787"/>
    </source>
</evidence>
<evidence type="ECO:0000256" key="34">
    <source>
        <dbReference type="ARBA" id="ARBA00023006"/>
    </source>
</evidence>
<evidence type="ECO:0000256" key="45">
    <source>
        <dbReference type="ARBA" id="ARBA00023329"/>
    </source>
</evidence>
<dbReference type="Gene3D" id="3.30.200.20">
    <property type="entry name" value="Phosphorylase Kinase, domain 1"/>
    <property type="match status" value="1"/>
</dbReference>
<keyword evidence="33" id="KW-0832">Ubl conjugation</keyword>
<dbReference type="Gene3D" id="1.25.40.20">
    <property type="entry name" value="Ankyrin repeat-containing domain"/>
    <property type="match status" value="1"/>
</dbReference>
<dbReference type="EC" id="2.7.11.1" evidence="15"/>
<dbReference type="GO" id="GO:0060828">
    <property type="term" value="P:regulation of canonical Wnt signaling pathway"/>
    <property type="evidence" value="ECO:0007669"/>
    <property type="project" value="UniProtKB-ARBA"/>
</dbReference>
<dbReference type="GO" id="GO:0031267">
    <property type="term" value="F:small GTPase binding"/>
    <property type="evidence" value="ECO:0007669"/>
    <property type="project" value="UniProtKB-ARBA"/>
</dbReference>
<dbReference type="SUPFAM" id="SSF52058">
    <property type="entry name" value="L domain-like"/>
    <property type="match status" value="1"/>
</dbReference>
<evidence type="ECO:0000256" key="39">
    <source>
        <dbReference type="ARBA" id="ARBA00023134"/>
    </source>
</evidence>
<dbReference type="InterPro" id="IPR027417">
    <property type="entry name" value="P-loop_NTPase"/>
</dbReference>
<evidence type="ECO:0000256" key="12">
    <source>
        <dbReference type="ARBA" id="ARBA00004489"/>
    </source>
</evidence>
<dbReference type="PANTHER" id="PTHR47246">
    <property type="entry name" value="MUCIN-19"/>
    <property type="match status" value="1"/>
</dbReference>
<proteinExistence type="inferred from homology"/>
<keyword evidence="24" id="KW-0677">Repeat</keyword>
<evidence type="ECO:0000256" key="4">
    <source>
        <dbReference type="ARBA" id="ARBA00004262"/>
    </source>
</evidence>
<dbReference type="Gene3D" id="2.10.25.10">
    <property type="entry name" value="Laminin"/>
    <property type="match status" value="3"/>
</dbReference>
<dbReference type="GO" id="GO:0048513">
    <property type="term" value="P:animal organ development"/>
    <property type="evidence" value="ECO:0007669"/>
    <property type="project" value="UniProtKB-ARBA"/>
</dbReference>
<dbReference type="GO" id="GO:0070971">
    <property type="term" value="C:endoplasmic reticulum exit site"/>
    <property type="evidence" value="ECO:0007669"/>
    <property type="project" value="UniProtKB-ARBA"/>
</dbReference>
<dbReference type="GO" id="GO:0045335">
    <property type="term" value="C:phagocytic vesicle"/>
    <property type="evidence" value="ECO:0007669"/>
    <property type="project" value="UniProtKB-SubCell"/>
</dbReference>
<evidence type="ECO:0000256" key="6">
    <source>
        <dbReference type="ARBA" id="ARBA00004371"/>
    </source>
</evidence>
<evidence type="ECO:0000256" key="19">
    <source>
        <dbReference type="ARBA" id="ARBA00022527"/>
    </source>
</evidence>
<dbReference type="InterPro" id="IPR014853">
    <property type="entry name" value="VWF/SSPO/ZAN-like_Cys-rich_dom"/>
</dbReference>
<dbReference type="InterPro" id="IPR032675">
    <property type="entry name" value="LRR_dom_sf"/>
</dbReference>
<dbReference type="GO" id="GO:0035640">
    <property type="term" value="P:exploration behavior"/>
    <property type="evidence" value="ECO:0007669"/>
    <property type="project" value="UniProtKB-ARBA"/>
</dbReference>
<keyword evidence="16" id="KW-0343">GTPase activation</keyword>
<dbReference type="GO" id="GO:1902531">
    <property type="term" value="P:regulation of intracellular signal transduction"/>
    <property type="evidence" value="ECO:0007669"/>
    <property type="project" value="UniProtKB-ARBA"/>
</dbReference>
<dbReference type="GO" id="GO:0042391">
    <property type="term" value="P:regulation of membrane potential"/>
    <property type="evidence" value="ECO:0007669"/>
    <property type="project" value="UniProtKB-ARBA"/>
</dbReference>
<dbReference type="GO" id="GO:0005768">
    <property type="term" value="C:endosome"/>
    <property type="evidence" value="ECO:0007669"/>
    <property type="project" value="UniProtKB-SubCell"/>
</dbReference>
<dbReference type="InterPro" id="IPR058753">
    <property type="entry name" value="TIL_OTOGL_Mucin"/>
</dbReference>
<keyword evidence="21" id="KW-0853">WD repeat</keyword>
<organism evidence="56 57">
    <name type="scientific">Ovis ammon polii</name>
    <dbReference type="NCBI Taxonomy" id="230172"/>
    <lineage>
        <taxon>Eukaryota</taxon>
        <taxon>Metazoa</taxon>
        <taxon>Chordata</taxon>
        <taxon>Craniata</taxon>
        <taxon>Vertebrata</taxon>
        <taxon>Euteleostomi</taxon>
        <taxon>Mammalia</taxon>
        <taxon>Eutheria</taxon>
        <taxon>Laurasiatheria</taxon>
        <taxon>Artiodactyla</taxon>
        <taxon>Ruminantia</taxon>
        <taxon>Pecora</taxon>
        <taxon>Bovidae</taxon>
        <taxon>Caprinae</taxon>
        <taxon>Ovis</taxon>
    </lineage>
</organism>
<dbReference type="InterPro" id="IPR011989">
    <property type="entry name" value="ARM-like"/>
</dbReference>
<feature type="coiled-coil region" evidence="51">
    <location>
        <begin position="320"/>
        <end position="347"/>
    </location>
</feature>
<dbReference type="GO" id="GO:0005524">
    <property type="term" value="F:ATP binding"/>
    <property type="evidence" value="ECO:0007669"/>
    <property type="project" value="UniProtKB-UniRule"/>
</dbReference>
<dbReference type="InterPro" id="IPR020859">
    <property type="entry name" value="ROC"/>
</dbReference>
<evidence type="ECO:0000256" key="37">
    <source>
        <dbReference type="ARBA" id="ARBA00023054"/>
    </source>
</evidence>
<dbReference type="PANTHER" id="PTHR47246:SF1">
    <property type="entry name" value="MUCIN-19"/>
    <property type="match status" value="1"/>
</dbReference>
<evidence type="ECO:0000256" key="52">
    <source>
        <dbReference type="SAM" id="MobiDB-lite"/>
    </source>
</evidence>
<keyword evidence="29" id="KW-1000">Mitochondrion outer membrane</keyword>
<dbReference type="GO" id="GO:0010508">
    <property type="term" value="P:positive regulation of autophagy"/>
    <property type="evidence" value="ECO:0007669"/>
    <property type="project" value="UniProtKB-ARBA"/>
</dbReference>
<feature type="compositionally biased region" description="Polar residues" evidence="52">
    <location>
        <begin position="2341"/>
        <end position="2377"/>
    </location>
</feature>
<dbReference type="GO" id="GO:0005576">
    <property type="term" value="C:extracellular region"/>
    <property type="evidence" value="ECO:0007669"/>
    <property type="project" value="UniProtKB-SubCell"/>
</dbReference>
<keyword evidence="32 50" id="KW-0067">ATP-binding</keyword>
<dbReference type="Proteomes" id="UP001214576">
    <property type="component" value="Unassembled WGS sequence"/>
</dbReference>
<dbReference type="GO" id="GO:0005886">
    <property type="term" value="C:plasma membrane"/>
    <property type="evidence" value="ECO:0007669"/>
    <property type="project" value="UniProtKB-ARBA"/>
</dbReference>
<evidence type="ECO:0000256" key="17">
    <source>
        <dbReference type="ARBA" id="ARBA00022490"/>
    </source>
</evidence>
<keyword evidence="18" id="KW-0964">Secreted</keyword>
<dbReference type="Gene3D" id="2.130.10.10">
    <property type="entry name" value="YVTN repeat-like/Quinoprotein amine dehydrogenase"/>
    <property type="match status" value="1"/>
</dbReference>
<sequence>MASGSCQGCEEEDEESLKKLIVRLNNVQEGKQIETLVQILEDMLVFTYADHASKLFQDKNVHVPLLIVLDSYMRVASVQQVGWSLLCKLIEICPNTMQSLMGPHDIGHDWEVLGVHQLILKMLTVHNASVNLTTVGLKALDLLLNSGKITLLILDEENDIFLLIFDAMRTFAASDEVQKLGCKVLHVLFERVSEEQLTEFVENKDYMILLSALKNFEDEEEIVLHVLHCLHSLAIPCSNVEVLMSGNVRCYNIVVEAMKAFPISEKIQEVSCCLLHRLTLGNFFNILVLNEVHVFVVKAVQQYSENAVLQIAALSCLALLTETIFLNQDLEEKNENQENDDDEEDKLFWLEACYKALTWHRKNKHVQEAACWALNNLLMYQNSLHEKIGDEDGQFPAHREVMLSMLMHSSSKEVFQASANALSTLLEQNVNFRKILLSKGIYLNVLELMQKHMHSPEVAESGCKMLNHLFEESSTSLDTMAAVVPKIITVMKSHETSLSVQLEALRAMLHFIVPGIPEEYREDTEYQHKLNMIEKQCFRNDIHKLVLGALNRFIGNPGIQKCGLKVISSIIHFPDALEVLSLEGAIDSVLHTLQMYPDDQEIQCLGLSLIGCLITKKNLCVGTGHLLAKILISTLQRFKDIGEVQIKGFQTVLTILELSVSFSKLLVDYSFDSVIFHQLSSSIMEQKDQQFLNLCCKCFAKLAVDNELKSVMLEKACDQNNSIMVECLLLLGADANRAKEATSLICQVCEKASSPKLVELLLNSGSREQDVRKALTISIGKGNSQIISLLLRRLALDLANSSICLGGFCMGKIDPSWLGPLFPDKTSYLRKETNIGSTLARMVLRHQMKSSVEEGAGSGSSGNFSEEIVDKFDEWTFIPESYVDSVFGQSDDLDSEGSEGSFLVKKKSNSISVGEFYRDPALQRCSPNLQRHSSSLTLKCLTHLDLHSNKFTSFPTYLLKMNCIASLDVSRNDIGPSVVLDPAVKCPTLKQFNLSYNQISSLPENIGDVIEKLEQLILEGCYAFFAFFYHKPKIISKQIHMCPRSNFTSPTIPPEIGCLENLTSLDVSYNLDLRSFPNEMGKLSKIWDLPLDELHLNFDFKHVGCKAKDIIRFLQQRLKKAVPYNRMKLMIVGNTGSGKTTLLQQLMKIKKSDLGMQGATVGIDVKDWPIQIRGKGKKDLILNVWDFAGREEFYSTHPHFMTQRALYLAVYDLSKGQAEVDAMKPWLFNIKARASSSPVILVGTHLDVTDEKQRKACISKITKELLNKRGFPAIRDYHFVNATEDSDALAKLRKTIINESLNFKIRDQPVVGQLIPDCYVELEKIILSERKNVPIEFPVIDRKRLLQLVREHQLQLDENELPHAVHFLNESGVLLHFQDPALQLSDLYFVEPKWLCKVMAQILTVKVEGLPKHPKGIISRRDVEKFLSKKKRFPKNYMAQYFKLLEKFQIALPIGEEYLLVPSSLSDHRPVIELPHCENSEIIIRLYEMPYFPMGFWSRLINRLLEISPYMLSGRERALRPNRMYWRQGIYLNWSPEAYCLVGSEVLDHHPESFLKITVPSCRKGCILLGQVVDHIDSLMEEWFPGLLEIDICGEGETLLKKWALYSFNDGEEHQKILLDNLMKKAEEGDLLVNPDQPRLTIPISQIAPDLILADLPRNIMLNNDELEFEQAPEFLLGDGSFGSVYRAAYQGEEVAVKIFNKHTSLRLLRQELVVLCHLHHPSLISLLAAGIRPRMLVMELASKGSLDRLLQQDKTSLTRTLQHRIVLHVADGLRYLHSAMIIYRDLKPHNVLLFTLYPNAAIIAKIADYGIAQYCCRMGIKTSEGTPGFRAPEVARGNVIYNQQADVYSFGLLLYDILTTGGRIAEGLKFPNEFDELAIQGKLPDPVKEYGCAPWPMVEKLIKKCLKENPQERPTSAQVFDILNSAELICLMRRISIPKSFTVECMVATNHNSKNVRIWLGCGHTDKGQLSFLDLNTERYTSEEVTDSRILCLALVYLPVEKESWIVSGTQSGMLLVINTEDGRKRHTLEKMTDSVTCLYCNSFSKQSKQKNFLLVGTADGNLAIFEDKTVKCKGASPLKILNIGNVSTPLMCLSESVNLTEKNIMWGGCGTKVFSFSDDFTVQKLIETRTNQRFSYASFCDSNIIAVVVDTALYVAKKNSPFVEVWDKKTEKLCELIDCVHFLKEELVRVSKELKHKMSYSGRVKTLCLQKNTALWIGTGGGHILLLDLSTRRIIRIIHNFCDSVRVMMTAQLGSLKNVMLVLGYNRKSAEGTQHQKDDKIAERKSEIQKRESESFGWEVGAGRGNAAFGFGASGSSSFGDSSFSSKIVEEDQVARSGRSISSDLGDTSLRSGDTFVGDSSGNLQPGLESSGQQGLKINELERDSLSGTASVAAGFKDLGSDVSSVETGSFGWEVGAGRVNAAPGFGASSSSSFGDSDFSSKTVEGNRVVRSEGSISSDLEKGSHIPEATPKYSETNAIIGEASTWGKGAYKAFNGRVFSFESSCTYTFCRHCVESGGDFNIEIKRNNDSEIEKITVIIDNNDVSIFGDILLVNGESVQIPYNNKLIHIKKYGEHNVLNSRRGILSLMWDKNNKLSLTLHKQYPTCGLCGNFNSTPGDDINEHIADSKIPGDCSKAVSKSYEVCEDGVQFCNKIIGTYFEKCGKVSTLSSDYKMICIDEYCQSRDKTSTCDTYSELSRLCASDGPGTFESWRDDTDVVCEKPICPEKHIYKECGPSNPATCSNVAPFQDIECVSGCTCPEGYLLDDIGEKGRCVLKSDCPCESSGKDKDWSISVELRPCPSGQSGTCLNSVTLLLNSSVQVDKYVFNRDGTVTNDKFGNLGYYYSDKIQIFNASSSYLQAETYFHGKMQIQIFPVMQLYVSVPPNQFTDTVGLCGSHNNRAEDDFMSSQNILEKTSQAFASSWEMMPCPKASTASCISIEKERFAERHCGILLDLSGPFASCHSIVDPKPYHEECKKYTCTCENSQDCLCTILGNYVKACAEKETSMVGWRAGLCDQSCPSGLVFKYSVKTCNSSCRSLSERDKSCDMEGIPVDGCTCPDGMYKNNEGNCVSKSQCDCYINDEVMQPGKLIHIDDNKCVCRDGILLCQTPIDLTLQNCSGGAEYVDCRNPKAQRRVDSTCSTRNIPTFDENLPCKRGCYCPEGMVRNSKGNCVFPDDCPCSFGGREYDQGSVTSVGCNKCTCIKGSWNCTQNECQTTCHIYGEGHVRTFDGKSYSFDGLCQYSFIEDYCGRENGTFRILTESVPCCEDGLTCSRKIIVAFQDQNIVLHDGKVTAVKTTESKECELNGNSYSVHTGQVCGLCGNNNGDLKDDFTTRYSSVAAGTLEFGNSWKTSQECSDTVAQTFPCDSNPYCKAWAVRKCEIIRDSTFRECHNKVDPNEYYDACIEEACACDMEGKYLGFCTAVAMYAEACSAVGVCVTWRKPDLCPVYCDYYNAPGEFSWHYEPCGTVTAKTCKDRVIGQKFSALLEGCYAKCPDSAPYLDENTMKCVSLAECSCFYNDIVPAGGVIQDNCGRTCYCIAGELECSVASIPGITSSSEITGVTRTPFPITSTAGSVGTTGLAGPTFTGSGRISGSTGVSVSAITETEDGSTGDTGFRAGATGGENAATTGAVRDNSSGAAVTERT</sequence>
<evidence type="ECO:0000313" key="57">
    <source>
        <dbReference type="Proteomes" id="UP001214576"/>
    </source>
</evidence>
<evidence type="ECO:0000256" key="38">
    <source>
        <dbReference type="ARBA" id="ARBA00023128"/>
    </source>
</evidence>
<dbReference type="InterPro" id="IPR011009">
    <property type="entry name" value="Kinase-like_dom_sf"/>
</dbReference>
<dbReference type="GO" id="GO:0030159">
    <property type="term" value="F:signaling receptor complex adaptor activity"/>
    <property type="evidence" value="ECO:0007669"/>
    <property type="project" value="UniProtKB-ARBA"/>
</dbReference>
<keyword evidence="19" id="KW-0723">Serine/threonine-protein kinase</keyword>
<evidence type="ECO:0000256" key="14">
    <source>
        <dbReference type="ARBA" id="ARBA00005843"/>
    </source>
</evidence>
<reference evidence="56" key="1">
    <citation type="submission" date="2022-03" db="EMBL/GenBank/DDBJ databases">
        <title>Genomic analyses of argali, domestic sheep and their hybrids provide insights into chromosomal evolution, heterosis and genetic basis of agronomic traits.</title>
        <authorList>
            <person name="Li M."/>
        </authorList>
    </citation>
    <scope>NUCLEOTIDE SEQUENCE</scope>
    <source>
        <strain evidence="56">CAU-MHL-2022a</strain>
        <tissue evidence="56">Skin</tissue>
    </source>
</reference>
<dbReference type="InterPro" id="IPR001611">
    <property type="entry name" value="Leu-rich_rpt"/>
</dbReference>
<dbReference type="Gene3D" id="1.25.10.10">
    <property type="entry name" value="Leucine-rich Repeat Variant"/>
    <property type="match status" value="2"/>
</dbReference>
<keyword evidence="39" id="KW-0342">GTP-binding</keyword>
<comment type="catalytic activity">
    <reaction evidence="47">
        <text>GTP + H2O = GDP + phosphate + H(+)</text>
        <dbReference type="Rhea" id="RHEA:19669"/>
        <dbReference type="ChEBI" id="CHEBI:15377"/>
        <dbReference type="ChEBI" id="CHEBI:15378"/>
        <dbReference type="ChEBI" id="CHEBI:37565"/>
        <dbReference type="ChEBI" id="CHEBI:43474"/>
        <dbReference type="ChEBI" id="CHEBI:58189"/>
    </reaction>
</comment>
<evidence type="ECO:0000259" key="53">
    <source>
        <dbReference type="PROSITE" id="PS50011"/>
    </source>
</evidence>
<comment type="cofactor">
    <cofactor evidence="1">
        <name>Mg(2+)</name>
        <dbReference type="ChEBI" id="CHEBI:18420"/>
    </cofactor>
</comment>
<evidence type="ECO:0000256" key="21">
    <source>
        <dbReference type="ARBA" id="ARBA00022574"/>
    </source>
</evidence>
<evidence type="ECO:0000256" key="8">
    <source>
        <dbReference type="ARBA" id="ARBA00004406"/>
    </source>
</evidence>
<keyword evidence="38" id="KW-0496">Mitochondrion</keyword>
<keyword evidence="26" id="KW-0967">Endosome</keyword>
<dbReference type="GO" id="GO:0007029">
    <property type="term" value="P:endoplasmic reticulum organization"/>
    <property type="evidence" value="ECO:0007669"/>
    <property type="project" value="UniProtKB-ARBA"/>
</dbReference>
<dbReference type="SMART" id="SM00175">
    <property type="entry name" value="RAB"/>
    <property type="match status" value="1"/>
</dbReference>
<dbReference type="CDD" id="cd14068">
    <property type="entry name" value="STKc_LRRK2"/>
    <property type="match status" value="1"/>
</dbReference>
<evidence type="ECO:0000256" key="51">
    <source>
        <dbReference type="SAM" id="Coils"/>
    </source>
</evidence>
<evidence type="ECO:0000256" key="27">
    <source>
        <dbReference type="ARBA" id="ARBA00022777"/>
    </source>
</evidence>
<dbReference type="CDD" id="cd09914">
    <property type="entry name" value="RocCOR"/>
    <property type="match status" value="1"/>
</dbReference>
<dbReference type="PROSITE" id="PS51419">
    <property type="entry name" value="RAB"/>
    <property type="match status" value="1"/>
</dbReference>
<dbReference type="FunFam" id="2.130.10.10:FF:000481">
    <property type="entry name" value="Leucine-rich repeat serine/threonine-protein kinase 2"/>
    <property type="match status" value="1"/>
</dbReference>
<evidence type="ECO:0000256" key="47">
    <source>
        <dbReference type="ARBA" id="ARBA00048548"/>
    </source>
</evidence>
<dbReference type="EMBL" id="JAKZEL010000002">
    <property type="protein sequence ID" value="KAI4546470.1"/>
    <property type="molecule type" value="Genomic_DNA"/>
</dbReference>
<dbReference type="PRINTS" id="PR00449">
    <property type="entry name" value="RASTRNSFRMNG"/>
</dbReference>
<keyword evidence="20" id="KW-0597">Phosphoprotein</keyword>
<dbReference type="GO" id="GO:0030182">
    <property type="term" value="P:neuron differentiation"/>
    <property type="evidence" value="ECO:0007669"/>
    <property type="project" value="UniProtKB-ARBA"/>
</dbReference>
<dbReference type="GO" id="GO:1990909">
    <property type="term" value="C:Wnt signalosome"/>
    <property type="evidence" value="ECO:0007669"/>
    <property type="project" value="UniProtKB-ARBA"/>
</dbReference>
<evidence type="ECO:0000256" key="49">
    <source>
        <dbReference type="ARBA" id="ARBA00067643"/>
    </source>
</evidence>
<dbReference type="SUPFAM" id="SSF50978">
    <property type="entry name" value="WD40 repeat-like"/>
    <property type="match status" value="1"/>
</dbReference>
<keyword evidence="31" id="KW-0256">Endoplasmic reticulum</keyword>
<accession>A0AAD4UMV1</accession>
<dbReference type="SMART" id="SM00369">
    <property type="entry name" value="LRR_TYP"/>
    <property type="match status" value="3"/>
</dbReference>
<dbReference type="GO" id="GO:0005096">
    <property type="term" value="F:GTPase activator activity"/>
    <property type="evidence" value="ECO:0007669"/>
    <property type="project" value="UniProtKB-KW"/>
</dbReference>
<dbReference type="PROSITE" id="PS51424">
    <property type="entry name" value="ROC"/>
    <property type="match status" value="1"/>
</dbReference>
<evidence type="ECO:0000256" key="24">
    <source>
        <dbReference type="ARBA" id="ARBA00022737"/>
    </source>
</evidence>
<dbReference type="GO" id="GO:0051239">
    <property type="term" value="P:regulation of multicellular organismal process"/>
    <property type="evidence" value="ECO:0007669"/>
    <property type="project" value="UniProtKB-ARBA"/>
</dbReference>
<dbReference type="Pfam" id="PF08742">
    <property type="entry name" value="C8"/>
    <property type="match status" value="2"/>
</dbReference>
<dbReference type="PROSITE" id="PS51450">
    <property type="entry name" value="LRR"/>
    <property type="match status" value="1"/>
</dbReference>
<dbReference type="Pfam" id="PF16095">
    <property type="entry name" value="COR-A"/>
    <property type="match status" value="1"/>
</dbReference>
<dbReference type="GO" id="GO:0006914">
    <property type="term" value="P:autophagy"/>
    <property type="evidence" value="ECO:0007669"/>
    <property type="project" value="UniProtKB-KW"/>
</dbReference>
<dbReference type="InterPro" id="IPR003591">
    <property type="entry name" value="Leu-rich_rpt_typical-subtyp"/>
</dbReference>
<dbReference type="PROSITE" id="PS50011">
    <property type="entry name" value="PROTEIN_KINASE_DOM"/>
    <property type="match status" value="1"/>
</dbReference>
<dbReference type="FunFam" id="2.10.25.10:FF:000153">
    <property type="entry name" value="MUC5B isoform 1"/>
    <property type="match status" value="1"/>
</dbReference>
<dbReference type="GO" id="GO:0005764">
    <property type="term" value="C:lysosome"/>
    <property type="evidence" value="ECO:0007669"/>
    <property type="project" value="UniProtKB-SubCell"/>
</dbReference>
<dbReference type="GO" id="GO:0061001">
    <property type="term" value="P:regulation of dendritic spine morphogenesis"/>
    <property type="evidence" value="ECO:0007669"/>
    <property type="project" value="UniProtKB-ARBA"/>
</dbReference>
<evidence type="ECO:0000256" key="15">
    <source>
        <dbReference type="ARBA" id="ARBA00012513"/>
    </source>
</evidence>
<dbReference type="GO" id="GO:0035556">
    <property type="term" value="P:intracellular signal transduction"/>
    <property type="evidence" value="ECO:0007669"/>
    <property type="project" value="UniProtKB-ARBA"/>
</dbReference>
<dbReference type="GO" id="GO:0005741">
    <property type="term" value="C:mitochondrial outer membrane"/>
    <property type="evidence" value="ECO:0007669"/>
    <property type="project" value="UniProtKB-SubCell"/>
</dbReference>
<feature type="compositionally biased region" description="Basic and acidic residues" evidence="52">
    <location>
        <begin position="2275"/>
        <end position="2296"/>
    </location>
</feature>
<dbReference type="FunFam" id="1.25.40.20:FF:000219">
    <property type="entry name" value="Leucine-rich repeat serine/threonine-protein kinase 2"/>
    <property type="match status" value="1"/>
</dbReference>
<dbReference type="GO" id="GO:0016787">
    <property type="term" value="F:hydrolase activity"/>
    <property type="evidence" value="ECO:0007669"/>
    <property type="project" value="UniProtKB-KW"/>
</dbReference>
<dbReference type="Pfam" id="PF25497">
    <property type="entry name" value="COR-B"/>
    <property type="match status" value="1"/>
</dbReference>
<dbReference type="Pfam" id="PF08477">
    <property type="entry name" value="Roc"/>
    <property type="match status" value="1"/>
</dbReference>
<feature type="region of interest" description="Disordered" evidence="52">
    <location>
        <begin position="2275"/>
        <end position="2297"/>
    </location>
</feature>
<keyword evidence="22" id="KW-0433">Leucine-rich repeat</keyword>
<evidence type="ECO:0000256" key="25">
    <source>
        <dbReference type="ARBA" id="ARBA00022741"/>
    </source>
</evidence>
<dbReference type="InterPro" id="IPR036322">
    <property type="entry name" value="WD40_repeat_dom_sf"/>
</dbReference>
<evidence type="ECO:0000256" key="40">
    <source>
        <dbReference type="ARBA" id="ARBA00023136"/>
    </source>
</evidence>
<dbReference type="InterPro" id="IPR032171">
    <property type="entry name" value="COR-A"/>
</dbReference>
<dbReference type="SUPFAM" id="SSF52540">
    <property type="entry name" value="P-loop containing nucleoside triphosphate hydrolases"/>
    <property type="match status" value="1"/>
</dbReference>
<evidence type="ECO:0000256" key="11">
    <source>
        <dbReference type="ARBA" id="ARBA00004484"/>
    </source>
</evidence>
<evidence type="ECO:0000256" key="31">
    <source>
        <dbReference type="ARBA" id="ARBA00022824"/>
    </source>
</evidence>
<dbReference type="GO" id="GO:0009968">
    <property type="term" value="P:negative regulation of signal transduction"/>
    <property type="evidence" value="ECO:0007669"/>
    <property type="project" value="UniProtKB-ARBA"/>
</dbReference>
<dbReference type="InterPro" id="IPR057263">
    <property type="entry name" value="COR-B"/>
</dbReference>
<keyword evidence="36" id="KW-0333">Golgi apparatus</keyword>
<dbReference type="InterPro" id="IPR005225">
    <property type="entry name" value="Small_GTP-bd"/>
</dbReference>
<dbReference type="GO" id="GO:0007030">
    <property type="term" value="P:Golgi organization"/>
    <property type="evidence" value="ECO:0007669"/>
    <property type="project" value="UniProtKB-ARBA"/>
</dbReference>
<dbReference type="Gene3D" id="3.30.70.1390">
    <property type="entry name" value="ROC domain from the Parkinson's disease-associated leucine-rich repeat kinase 2"/>
    <property type="match status" value="1"/>
</dbReference>
<dbReference type="GO" id="GO:0009653">
    <property type="term" value="P:anatomical structure morphogenesis"/>
    <property type="evidence" value="ECO:0007669"/>
    <property type="project" value="UniProtKB-ARBA"/>
</dbReference>
<dbReference type="SUPFAM" id="SSF57567">
    <property type="entry name" value="Serine protease inhibitors"/>
    <property type="match status" value="3"/>
</dbReference>
<evidence type="ECO:0000256" key="46">
    <source>
        <dbReference type="ARBA" id="ARBA00047899"/>
    </source>
</evidence>
<dbReference type="GO" id="GO:0045121">
    <property type="term" value="C:membrane raft"/>
    <property type="evidence" value="ECO:0007669"/>
    <property type="project" value="UniProtKB-ARBA"/>
</dbReference>
<evidence type="ECO:0000256" key="32">
    <source>
        <dbReference type="ARBA" id="ARBA00022840"/>
    </source>
</evidence>
<comment type="similarity">
    <text evidence="14">Belongs to the protein kinase superfamily. TKL Ser/Thr protein kinase family.</text>
</comment>
<dbReference type="GO" id="GO:0004674">
    <property type="term" value="F:protein serine/threonine kinase activity"/>
    <property type="evidence" value="ECO:0007669"/>
    <property type="project" value="UniProtKB-KW"/>
</dbReference>
<evidence type="ECO:0000256" key="23">
    <source>
        <dbReference type="ARBA" id="ARBA00022679"/>
    </source>
</evidence>
<comment type="catalytic activity">
    <reaction evidence="46">
        <text>L-threonyl-[protein] + ATP = O-phospho-L-threonyl-[protein] + ADP + H(+)</text>
        <dbReference type="Rhea" id="RHEA:46608"/>
        <dbReference type="Rhea" id="RHEA-COMP:11060"/>
        <dbReference type="Rhea" id="RHEA-COMP:11605"/>
        <dbReference type="ChEBI" id="CHEBI:15378"/>
        <dbReference type="ChEBI" id="CHEBI:30013"/>
        <dbReference type="ChEBI" id="CHEBI:30616"/>
        <dbReference type="ChEBI" id="CHEBI:61977"/>
        <dbReference type="ChEBI" id="CHEBI:456216"/>
        <dbReference type="EC" id="2.7.11.1"/>
    </reaction>
</comment>
<dbReference type="GO" id="GO:1904887">
    <property type="term" value="P:Wnt signalosome assembly"/>
    <property type="evidence" value="ECO:0007669"/>
    <property type="project" value="UniProtKB-ARBA"/>
</dbReference>
<keyword evidence="44" id="KW-0966">Cell projection</keyword>
<keyword evidence="28" id="KW-0221">Differentiation</keyword>
<dbReference type="SUPFAM" id="SSF48371">
    <property type="entry name" value="ARM repeat"/>
    <property type="match status" value="2"/>
</dbReference>
<dbReference type="SMART" id="SM00216">
    <property type="entry name" value="VWD"/>
    <property type="match status" value="3"/>
</dbReference>
<dbReference type="GO" id="GO:0030672">
    <property type="term" value="C:synaptic vesicle membrane"/>
    <property type="evidence" value="ECO:0007669"/>
    <property type="project" value="UniProtKB-SubCell"/>
</dbReference>
<dbReference type="GO" id="GO:0000139">
    <property type="term" value="C:Golgi membrane"/>
    <property type="evidence" value="ECO:0007669"/>
    <property type="project" value="UniProtKB-SubCell"/>
</dbReference>
<dbReference type="GO" id="GO:0042802">
    <property type="term" value="F:identical protein binding"/>
    <property type="evidence" value="ECO:0007669"/>
    <property type="project" value="UniProtKB-ARBA"/>
</dbReference>
<evidence type="ECO:0000256" key="35">
    <source>
        <dbReference type="ARBA" id="ARBA00023018"/>
    </source>
</evidence>
<dbReference type="InterPro" id="IPR001846">
    <property type="entry name" value="VWF_type-D"/>
</dbReference>
<dbReference type="Pfam" id="PF23745">
    <property type="entry name" value="ANK_LRRK2"/>
    <property type="match status" value="1"/>
</dbReference>
<comment type="subcellular location">
    <subcellularLocation>
        <location evidence="12">Cell projection</location>
        <location evidence="12">Axon</location>
    </subcellularLocation>
    <subcellularLocation>
        <location evidence="5">Cell projection</location>
        <location evidence="5">Dendrite</location>
    </subcellularLocation>
    <subcellularLocation>
        <location evidence="3">Cytoplasm</location>
        <location evidence="3">Cytoskeleton</location>
    </subcellularLocation>
    <subcellularLocation>
        <location evidence="4">Cytoplasmic vesicle</location>
        <location evidence="4">Phagosome</location>
    </subcellularLocation>
    <subcellularLocation>
        <location evidence="9">Cytoplasmic vesicle</location>
        <location evidence="9">Secretory vesicle</location>
        <location evidence="9">Synaptic vesicle membrane</location>
    </subcellularLocation>
    <subcellularLocation>
        <location evidence="8">Endoplasmic reticulum membrane</location>
        <topology evidence="8">Peripheral membrane protein</topology>
    </subcellularLocation>
    <subcellularLocation>
        <location evidence="2">Endosome</location>
    </subcellularLocation>
    <subcellularLocation>
        <location evidence="7">Golgi apparatus membrane</location>
        <topology evidence="7">Peripheral membrane protein</topology>
    </subcellularLocation>
    <subcellularLocation>
        <location evidence="6">Lysosome</location>
    </subcellularLocation>
    <subcellularLocation>
        <location evidence="10">Mitochondrion outer membrane</location>
        <topology evidence="10">Peripheral membrane protein</topology>
    </subcellularLocation>
    <subcellularLocation>
        <location evidence="11">Perikaryon</location>
    </subcellularLocation>
    <subcellularLocation>
        <location evidence="13">Secreted</location>
    </subcellularLocation>
</comment>
<dbReference type="PROSITE" id="PS51233">
    <property type="entry name" value="VWFD"/>
    <property type="match status" value="3"/>
</dbReference>
<dbReference type="FunFam" id="3.40.50.300:FF:000656">
    <property type="entry name" value="Leucine-rich repeat serine/threonine-protein kinase 2"/>
    <property type="match status" value="1"/>
</dbReference>
<dbReference type="Pfam" id="PF23744">
    <property type="entry name" value="ARM_LRRK2"/>
    <property type="match status" value="1"/>
</dbReference>
<evidence type="ECO:0000259" key="55">
    <source>
        <dbReference type="PROSITE" id="PS51424"/>
    </source>
</evidence>
<dbReference type="PROSITE" id="PS00108">
    <property type="entry name" value="PROTEIN_KINASE_ST"/>
    <property type="match status" value="1"/>
</dbReference>
<evidence type="ECO:0000256" key="10">
    <source>
        <dbReference type="ARBA" id="ARBA00004450"/>
    </source>
</evidence>
<evidence type="ECO:0000256" key="30">
    <source>
        <dbReference type="ARBA" id="ARBA00022801"/>
    </source>
</evidence>
<dbReference type="InterPro" id="IPR036084">
    <property type="entry name" value="Ser_inhib-like_sf"/>
</dbReference>
<dbReference type="CDD" id="cd19941">
    <property type="entry name" value="TIL"/>
    <property type="match status" value="3"/>
</dbReference>
<keyword evidence="30" id="KW-0378">Hydrolase</keyword>
<dbReference type="Gene3D" id="3.40.50.300">
    <property type="entry name" value="P-loop containing nucleotide triphosphate hydrolases"/>
    <property type="match status" value="1"/>
</dbReference>
<dbReference type="Gene3D" id="3.80.10.10">
    <property type="entry name" value="Ribonuclease Inhibitor"/>
    <property type="match status" value="2"/>
</dbReference>
<evidence type="ECO:0000256" key="42">
    <source>
        <dbReference type="ARBA" id="ARBA00023212"/>
    </source>
</evidence>
<dbReference type="Pfam" id="PF25962">
    <property type="entry name" value="TIL_OTOGL_Mucin"/>
    <property type="match status" value="1"/>
</dbReference>
<feature type="compositionally biased region" description="Low complexity" evidence="52">
    <location>
        <begin position="3613"/>
        <end position="3633"/>
    </location>
</feature>
<dbReference type="GO" id="GO:0043195">
    <property type="term" value="C:terminal bouton"/>
    <property type="evidence" value="ECO:0007669"/>
    <property type="project" value="UniProtKB-ARBA"/>
</dbReference>
<dbReference type="GO" id="GO:0007166">
    <property type="term" value="P:cell surface receptor signaling pathway"/>
    <property type="evidence" value="ECO:0007669"/>
    <property type="project" value="UniProtKB-ARBA"/>
</dbReference>
<comment type="catalytic activity">
    <reaction evidence="48">
        <text>L-seryl-[protein] + ATP = O-phospho-L-seryl-[protein] + ADP + H(+)</text>
        <dbReference type="Rhea" id="RHEA:17989"/>
        <dbReference type="Rhea" id="RHEA-COMP:9863"/>
        <dbReference type="Rhea" id="RHEA-COMP:11604"/>
        <dbReference type="ChEBI" id="CHEBI:15378"/>
        <dbReference type="ChEBI" id="CHEBI:29999"/>
        <dbReference type="ChEBI" id="CHEBI:30616"/>
        <dbReference type="ChEBI" id="CHEBI:83421"/>
        <dbReference type="ChEBI" id="CHEBI:456216"/>
        <dbReference type="EC" id="2.7.11.1"/>
    </reaction>
</comment>
<evidence type="ECO:0000256" key="36">
    <source>
        <dbReference type="ARBA" id="ARBA00023034"/>
    </source>
</evidence>
<evidence type="ECO:0000259" key="54">
    <source>
        <dbReference type="PROSITE" id="PS51233"/>
    </source>
</evidence>
<dbReference type="SMART" id="SM00220">
    <property type="entry name" value="S_TKc"/>
    <property type="match status" value="1"/>
</dbReference>